<keyword evidence="2" id="KW-1185">Reference proteome</keyword>
<evidence type="ECO:0000313" key="2">
    <source>
        <dbReference type="Proteomes" id="UP001258017"/>
    </source>
</evidence>
<evidence type="ECO:0000313" key="1">
    <source>
        <dbReference type="EMBL" id="KAK2575652.1"/>
    </source>
</evidence>
<proteinExistence type="predicted"/>
<protein>
    <recommendedName>
        <fullName evidence="3">CCHC-type domain-containing protein</fullName>
    </recommendedName>
</protein>
<name>A0AAD9R9M3_9HYME</name>
<dbReference type="InterPro" id="IPR036875">
    <property type="entry name" value="Znf_CCHC_sf"/>
</dbReference>
<sequence>MFDVKLSKPVLRKEFEKRVWTSTEIFSDYLHEKVILGNQIDVDDEELIDGAIDRIPNERLRDQARMRVLGRSEANSRRPVLCYNCSESGRFLKDCSKPRRQRGTRFKCGSTAHRVENCTENHPTFDKKTDKTTHLVEFVPKPPYMVTLDYSVASDQGQKNRYCIDAIVDSGSPISLVKEGHVSDSDCFHAHVRLTDYQ</sequence>
<reference evidence="1" key="1">
    <citation type="submission" date="2021-08" db="EMBL/GenBank/DDBJ databases">
        <authorList>
            <person name="Misof B."/>
            <person name="Oliver O."/>
            <person name="Podsiadlowski L."/>
            <person name="Donath A."/>
            <person name="Peters R."/>
            <person name="Mayer C."/>
            <person name="Rust J."/>
            <person name="Gunkel S."/>
            <person name="Lesny P."/>
            <person name="Martin S."/>
            <person name="Oeyen J.P."/>
            <person name="Petersen M."/>
            <person name="Panagiotis P."/>
            <person name="Wilbrandt J."/>
            <person name="Tanja T."/>
        </authorList>
    </citation>
    <scope>NUCLEOTIDE SEQUENCE</scope>
    <source>
        <strain evidence="1">GBR_01_08_01A</strain>
        <tissue evidence="1">Thorax + abdomen</tissue>
    </source>
</reference>
<reference evidence="1" key="2">
    <citation type="journal article" date="2023" name="Commun. Biol.">
        <title>Intrasexual cuticular hydrocarbon dimorphism in a wasp sheds light on hydrocarbon biosynthesis genes in Hymenoptera.</title>
        <authorList>
            <person name="Moris V.C."/>
            <person name="Podsiadlowski L."/>
            <person name="Martin S."/>
            <person name="Oeyen J.P."/>
            <person name="Donath A."/>
            <person name="Petersen M."/>
            <person name="Wilbrandt J."/>
            <person name="Misof B."/>
            <person name="Liedtke D."/>
            <person name="Thamm M."/>
            <person name="Scheiner R."/>
            <person name="Schmitt T."/>
            <person name="Niehuis O."/>
        </authorList>
    </citation>
    <scope>NUCLEOTIDE SEQUENCE</scope>
    <source>
        <strain evidence="1">GBR_01_08_01A</strain>
    </source>
</reference>
<dbReference type="GO" id="GO:0003676">
    <property type="term" value="F:nucleic acid binding"/>
    <property type="evidence" value="ECO:0007669"/>
    <property type="project" value="InterPro"/>
</dbReference>
<dbReference type="Gene3D" id="4.10.60.10">
    <property type="entry name" value="Zinc finger, CCHC-type"/>
    <property type="match status" value="1"/>
</dbReference>
<dbReference type="AlphaFoldDB" id="A0AAD9R9M3"/>
<dbReference type="SUPFAM" id="SSF57756">
    <property type="entry name" value="Retrovirus zinc finger-like domains"/>
    <property type="match status" value="1"/>
</dbReference>
<dbReference type="GO" id="GO:0008270">
    <property type="term" value="F:zinc ion binding"/>
    <property type="evidence" value="ECO:0007669"/>
    <property type="project" value="InterPro"/>
</dbReference>
<dbReference type="Proteomes" id="UP001258017">
    <property type="component" value="Unassembled WGS sequence"/>
</dbReference>
<gene>
    <name evidence="1" type="ORF">KPH14_000809</name>
</gene>
<organism evidence="1 2">
    <name type="scientific">Odynerus spinipes</name>
    <dbReference type="NCBI Taxonomy" id="1348599"/>
    <lineage>
        <taxon>Eukaryota</taxon>
        <taxon>Metazoa</taxon>
        <taxon>Ecdysozoa</taxon>
        <taxon>Arthropoda</taxon>
        <taxon>Hexapoda</taxon>
        <taxon>Insecta</taxon>
        <taxon>Pterygota</taxon>
        <taxon>Neoptera</taxon>
        <taxon>Endopterygota</taxon>
        <taxon>Hymenoptera</taxon>
        <taxon>Apocrita</taxon>
        <taxon>Aculeata</taxon>
        <taxon>Vespoidea</taxon>
        <taxon>Vespidae</taxon>
        <taxon>Eumeninae</taxon>
        <taxon>Odynerus</taxon>
    </lineage>
</organism>
<dbReference type="EMBL" id="JAIFRP010004411">
    <property type="protein sequence ID" value="KAK2575652.1"/>
    <property type="molecule type" value="Genomic_DNA"/>
</dbReference>
<accession>A0AAD9R9M3</accession>
<comment type="caution">
    <text evidence="1">The sequence shown here is derived from an EMBL/GenBank/DDBJ whole genome shotgun (WGS) entry which is preliminary data.</text>
</comment>
<evidence type="ECO:0008006" key="3">
    <source>
        <dbReference type="Google" id="ProtNLM"/>
    </source>
</evidence>